<dbReference type="InterPro" id="IPR050416">
    <property type="entry name" value="FAD-linked_Oxidoreductase"/>
</dbReference>
<dbReference type="InterPro" id="IPR036318">
    <property type="entry name" value="FAD-bd_PCMH-like_sf"/>
</dbReference>
<dbReference type="SUPFAM" id="SSF56176">
    <property type="entry name" value="FAD-binding/transporter-associated domain-like"/>
    <property type="match status" value="1"/>
</dbReference>
<name>A0A8H6MCA9_9AGAR</name>
<evidence type="ECO:0000256" key="6">
    <source>
        <dbReference type="SAM" id="MobiDB-lite"/>
    </source>
</evidence>
<dbReference type="Gene3D" id="3.30.43.10">
    <property type="entry name" value="Uridine Diphospho-n-acetylenolpyruvylglucosamine Reductase, domain 2"/>
    <property type="match status" value="1"/>
</dbReference>
<dbReference type="InterPro" id="IPR006094">
    <property type="entry name" value="Oxid_FAD_bind_N"/>
</dbReference>
<dbReference type="InterPro" id="IPR016167">
    <property type="entry name" value="FAD-bd_PCMH_sub1"/>
</dbReference>
<evidence type="ECO:0000256" key="1">
    <source>
        <dbReference type="ARBA" id="ARBA00001974"/>
    </source>
</evidence>
<dbReference type="PANTHER" id="PTHR42973:SF39">
    <property type="entry name" value="FAD-BINDING PCMH-TYPE DOMAIN-CONTAINING PROTEIN"/>
    <property type="match status" value="1"/>
</dbReference>
<keyword evidence="3" id="KW-0285">Flavoprotein</keyword>
<dbReference type="EMBL" id="JACGCI010000014">
    <property type="protein sequence ID" value="KAF6759876.1"/>
    <property type="molecule type" value="Genomic_DNA"/>
</dbReference>
<comment type="cofactor">
    <cofactor evidence="1">
        <name>FAD</name>
        <dbReference type="ChEBI" id="CHEBI:57692"/>
    </cofactor>
</comment>
<dbReference type="GO" id="GO:0071949">
    <property type="term" value="F:FAD binding"/>
    <property type="evidence" value="ECO:0007669"/>
    <property type="project" value="InterPro"/>
</dbReference>
<comment type="caution">
    <text evidence="8">The sequence shown here is derived from an EMBL/GenBank/DDBJ whole genome shotgun (WGS) entry which is preliminary data.</text>
</comment>
<dbReference type="OrthoDB" id="2151789at2759"/>
<keyword evidence="4" id="KW-0274">FAD</keyword>
<evidence type="ECO:0000256" key="2">
    <source>
        <dbReference type="ARBA" id="ARBA00005466"/>
    </source>
</evidence>
<evidence type="ECO:0000256" key="5">
    <source>
        <dbReference type="ARBA" id="ARBA00023002"/>
    </source>
</evidence>
<dbReference type="InterPro" id="IPR016169">
    <property type="entry name" value="FAD-bd_PCMH_sub2"/>
</dbReference>
<feature type="domain" description="FAD-binding PCMH-type" evidence="7">
    <location>
        <begin position="63"/>
        <end position="237"/>
    </location>
</feature>
<dbReference type="AlphaFoldDB" id="A0A8H6MCA9"/>
<keyword evidence="9" id="KW-1185">Reference proteome</keyword>
<organism evidence="8 9">
    <name type="scientific">Ephemerocybe angulata</name>
    <dbReference type="NCBI Taxonomy" id="980116"/>
    <lineage>
        <taxon>Eukaryota</taxon>
        <taxon>Fungi</taxon>
        <taxon>Dikarya</taxon>
        <taxon>Basidiomycota</taxon>
        <taxon>Agaricomycotina</taxon>
        <taxon>Agaricomycetes</taxon>
        <taxon>Agaricomycetidae</taxon>
        <taxon>Agaricales</taxon>
        <taxon>Agaricineae</taxon>
        <taxon>Psathyrellaceae</taxon>
        <taxon>Ephemerocybe</taxon>
    </lineage>
</organism>
<sequence length="530" mass="57229">MSVQPVITELKELCRVYKNKDGSKFYDISECPDHPIVGKGIDIGHYPVTSGFKDSSRHYLSSSSDLAAAAIQPGSDASLAEVLQIIAKYRVPFAVKGGGHSMTPDFSSTSGGIQISMTRFDDITYNPTNFRLEVGAGALWGAVYQETAKHGRCVVGGANRAVGVAGFTLGGGYSLKTNRLGLGIDHVQGFKIVTPGGTIVEVSDESTGDELELYQALRGGANNFGVVTSFTLNTHEQTSTYGAMLVIPGEKEPEVKQAILEHITTEKRKEAALECIFKYNLHPGQPSPQHTISAYCIFDAPKPQKLEDVPYKAFRDIAEPEDSEVDGEVESAGPDGAASEPAGLPQTPSKAPAPPPPFPIANLGETNMRGRFACIMVSGYTSALISAAAQEAKRASQLMSKHSGRQVAFDVWPFLPSLFDNSTPNAAWPHTPGHPYSPLIASFLWDDLKDDEFWLNEIRASLDTLMQVAVSEGVARADMPRYLNTSLEDVSVEMVYGGEENVRRLGRVRRKWDGGDVMSLAGGFRIPLAE</sequence>
<comment type="similarity">
    <text evidence="2">Belongs to the oxygen-dependent FAD-linked oxidoreductase family.</text>
</comment>
<feature type="compositionally biased region" description="Acidic residues" evidence="6">
    <location>
        <begin position="319"/>
        <end position="329"/>
    </location>
</feature>
<dbReference type="PROSITE" id="PS51387">
    <property type="entry name" value="FAD_PCMH"/>
    <property type="match status" value="1"/>
</dbReference>
<dbReference type="Gene3D" id="3.30.465.10">
    <property type="match status" value="1"/>
</dbReference>
<gene>
    <name evidence="8" type="ORF">DFP72DRAFT_805966</name>
</gene>
<evidence type="ECO:0000256" key="3">
    <source>
        <dbReference type="ARBA" id="ARBA00022630"/>
    </source>
</evidence>
<evidence type="ECO:0000259" key="7">
    <source>
        <dbReference type="PROSITE" id="PS51387"/>
    </source>
</evidence>
<dbReference type="InterPro" id="IPR016166">
    <property type="entry name" value="FAD-bd_PCMH"/>
</dbReference>
<feature type="region of interest" description="Disordered" evidence="6">
    <location>
        <begin position="319"/>
        <end position="356"/>
    </location>
</feature>
<dbReference type="PANTHER" id="PTHR42973">
    <property type="entry name" value="BINDING OXIDOREDUCTASE, PUTATIVE (AFU_ORTHOLOGUE AFUA_1G17690)-RELATED"/>
    <property type="match status" value="1"/>
</dbReference>
<evidence type="ECO:0000313" key="9">
    <source>
        <dbReference type="Proteomes" id="UP000521943"/>
    </source>
</evidence>
<evidence type="ECO:0000313" key="8">
    <source>
        <dbReference type="EMBL" id="KAF6759876.1"/>
    </source>
</evidence>
<reference evidence="8 9" key="1">
    <citation type="submission" date="2020-07" db="EMBL/GenBank/DDBJ databases">
        <title>Comparative genomics of pyrophilous fungi reveals a link between fire events and developmental genes.</title>
        <authorList>
            <consortium name="DOE Joint Genome Institute"/>
            <person name="Steindorff A.S."/>
            <person name="Carver A."/>
            <person name="Calhoun S."/>
            <person name="Stillman K."/>
            <person name="Liu H."/>
            <person name="Lipzen A."/>
            <person name="Pangilinan J."/>
            <person name="Labutti K."/>
            <person name="Bruns T.D."/>
            <person name="Grigoriev I.V."/>
        </authorList>
    </citation>
    <scope>NUCLEOTIDE SEQUENCE [LARGE SCALE GENOMIC DNA]</scope>
    <source>
        <strain evidence="8 9">CBS 144469</strain>
    </source>
</reference>
<dbReference type="GO" id="GO:0016491">
    <property type="term" value="F:oxidoreductase activity"/>
    <property type="evidence" value="ECO:0007669"/>
    <property type="project" value="UniProtKB-KW"/>
</dbReference>
<dbReference type="Proteomes" id="UP000521943">
    <property type="component" value="Unassembled WGS sequence"/>
</dbReference>
<keyword evidence="5" id="KW-0560">Oxidoreductase</keyword>
<dbReference type="Pfam" id="PF01565">
    <property type="entry name" value="FAD_binding_4"/>
    <property type="match status" value="1"/>
</dbReference>
<proteinExistence type="inferred from homology"/>
<dbReference type="Gene3D" id="3.40.462.20">
    <property type="match status" value="1"/>
</dbReference>
<evidence type="ECO:0000256" key="4">
    <source>
        <dbReference type="ARBA" id="ARBA00022827"/>
    </source>
</evidence>
<accession>A0A8H6MCA9</accession>
<protein>
    <recommendedName>
        <fullName evidence="7">FAD-binding PCMH-type domain-containing protein</fullName>
    </recommendedName>
</protein>